<feature type="transmembrane region" description="Helical" evidence="2">
    <location>
        <begin position="191"/>
        <end position="213"/>
    </location>
</feature>
<keyword evidence="2" id="KW-0472">Membrane</keyword>
<feature type="region of interest" description="Disordered" evidence="1">
    <location>
        <begin position="819"/>
        <end position="859"/>
    </location>
</feature>
<accession>A0A8S1XWW9</accession>
<dbReference type="PANTHER" id="PTHR10217:SF435">
    <property type="entry name" value="POTASSIUM VOLTAGE-GATED CHANNEL PROTEIN EAG"/>
    <property type="match status" value="1"/>
</dbReference>
<dbReference type="InterPro" id="IPR050818">
    <property type="entry name" value="KCNH_animal-type"/>
</dbReference>
<proteinExistence type="predicted"/>
<feature type="transmembrane region" description="Helical" evidence="2">
    <location>
        <begin position="363"/>
        <end position="380"/>
    </location>
</feature>
<feature type="domain" description="Cyclic nucleotide-binding" evidence="3">
    <location>
        <begin position="477"/>
        <end position="600"/>
    </location>
</feature>
<comment type="caution">
    <text evidence="4">The sequence shown here is derived from an EMBL/GenBank/DDBJ whole genome shotgun (WGS) entry which is preliminary data.</text>
</comment>
<evidence type="ECO:0000313" key="4">
    <source>
        <dbReference type="EMBL" id="CAD8205555.1"/>
    </source>
</evidence>
<dbReference type="Pfam" id="PF07885">
    <property type="entry name" value="Ion_trans_2"/>
    <property type="match status" value="1"/>
</dbReference>
<dbReference type="InterPro" id="IPR000595">
    <property type="entry name" value="cNMP-bd_dom"/>
</dbReference>
<evidence type="ECO:0000259" key="3">
    <source>
        <dbReference type="PROSITE" id="PS50042"/>
    </source>
</evidence>
<feature type="transmembrane region" description="Helical" evidence="2">
    <location>
        <begin position="287"/>
        <end position="311"/>
    </location>
</feature>
<evidence type="ECO:0000256" key="1">
    <source>
        <dbReference type="SAM" id="MobiDB-lite"/>
    </source>
</evidence>
<dbReference type="EMBL" id="CAJJDO010000141">
    <property type="protein sequence ID" value="CAD8205555.1"/>
    <property type="molecule type" value="Genomic_DNA"/>
</dbReference>
<feature type="region of interest" description="Disordered" evidence="1">
    <location>
        <begin position="1"/>
        <end position="20"/>
    </location>
</feature>
<feature type="compositionally biased region" description="Basic and acidic residues" evidence="1">
    <location>
        <begin position="826"/>
        <end position="837"/>
    </location>
</feature>
<feature type="transmembrane region" description="Helical" evidence="2">
    <location>
        <begin position="149"/>
        <end position="171"/>
    </location>
</feature>
<dbReference type="GO" id="GO:0005249">
    <property type="term" value="F:voltage-gated potassium channel activity"/>
    <property type="evidence" value="ECO:0007669"/>
    <property type="project" value="TreeGrafter"/>
</dbReference>
<protein>
    <recommendedName>
        <fullName evidence="3">Cyclic nucleotide-binding domain-containing protein</fullName>
    </recommendedName>
</protein>
<sequence>MNSELGSITERAPLKTQPTLPKQQLRPAFLKTVNLKTIQTNRMNSFQNKIWRDRALLVLMQVLRFISLITRSPFASKFSLLDRNMFRIIGDKAADFNYYLLNDYFKYMKPQQSSRVKYFLLQHLYKICYMKGFMDYLTTIKLTFEPESILLLFWNILMLVTINLNVLYITVKFSFDFDTYPPQDYEFCEIYLFKVPYFCFIIDTIIKLNTCYYEAGYLVRDRNKIWYNFYKNNFVINLFILVPTSIYFIAFQNSTLYLFMLLKAFSIPTITESIIDRVELTTNYWIIYDLIRLIYVILYESHICCCGLFYVGLLNKDSSWLIQNDLIYETWIIKYLNTFYWSIITMTTIGYGDIAPQNMIEKTFLIFVAIFSCCTFGYSINCIGQTIGQLQSKNHQIRVDMNDLKQYLRIRGYNNKLQIKILRFFEYLWKDQKNENQLDINKFNQQLPSHLHNVRQIILQEMMIDLNMKSISKIPFFKENFNEDFISALASKFIEEKLVPFNTIFSKNDPSNYLYILCDGEIEYFVEIPEGSATILSIQTISGQDEIFGQQEFLLDQNYEINCRSTKSSRILKISKLDFNIIAKKFGYEKYCQLKDLVKFSGRFDEFHLHCVGCNKSTHMLYQCPMLTGFPNKTKIIIQYRKNQVQERKFHNRNNLKRRLSSLIFEAQISDTVLYYLLQDPKLSQQISSQYQIQTFKQQQLQKELQNNNNNLQKQVNDEIRQTKRKPSVLRIKGRKQSSYIKRLPDFLNCQYINFKSMPEDKIKTGIDDQSKNVSAVHSEAQSSEINHNMKLKNQEELNTFEQNRISTDVAKSLPFKLINQTSSDQDQRKSDADSIKENSSLSQSSSKSPTKQTKGVSPGIDQITQCYMGTYKDIFEKFDKFQDYQNYMTHMNSFKILEQLNHFKETQNFTDFMNVNFVRKRRSKRNKLIVKIDY</sequence>
<evidence type="ECO:0000256" key="2">
    <source>
        <dbReference type="SAM" id="Phobius"/>
    </source>
</evidence>
<feature type="transmembrane region" description="Helical" evidence="2">
    <location>
        <begin position="331"/>
        <end position="351"/>
    </location>
</feature>
<dbReference type="PANTHER" id="PTHR10217">
    <property type="entry name" value="VOLTAGE AND LIGAND GATED POTASSIUM CHANNEL"/>
    <property type="match status" value="1"/>
</dbReference>
<keyword evidence="5" id="KW-1185">Reference proteome</keyword>
<organism evidence="4 5">
    <name type="scientific">Paramecium pentaurelia</name>
    <dbReference type="NCBI Taxonomy" id="43138"/>
    <lineage>
        <taxon>Eukaryota</taxon>
        <taxon>Sar</taxon>
        <taxon>Alveolata</taxon>
        <taxon>Ciliophora</taxon>
        <taxon>Intramacronucleata</taxon>
        <taxon>Oligohymenophorea</taxon>
        <taxon>Peniculida</taxon>
        <taxon>Parameciidae</taxon>
        <taxon>Paramecium</taxon>
    </lineage>
</organism>
<feature type="compositionally biased region" description="Low complexity" evidence="1">
    <location>
        <begin position="838"/>
        <end position="852"/>
    </location>
</feature>
<dbReference type="CDD" id="cd00038">
    <property type="entry name" value="CAP_ED"/>
    <property type="match status" value="1"/>
</dbReference>
<keyword evidence="2" id="KW-0812">Transmembrane</keyword>
<evidence type="ECO:0000313" key="5">
    <source>
        <dbReference type="Proteomes" id="UP000689195"/>
    </source>
</evidence>
<dbReference type="AlphaFoldDB" id="A0A8S1XWW9"/>
<dbReference type="InterPro" id="IPR013099">
    <property type="entry name" value="K_chnl_dom"/>
</dbReference>
<dbReference type="GO" id="GO:0042391">
    <property type="term" value="P:regulation of membrane potential"/>
    <property type="evidence" value="ECO:0007669"/>
    <property type="project" value="TreeGrafter"/>
</dbReference>
<gene>
    <name evidence="4" type="ORF">PPENT_87.1.T1410019</name>
</gene>
<dbReference type="GO" id="GO:0005886">
    <property type="term" value="C:plasma membrane"/>
    <property type="evidence" value="ECO:0007669"/>
    <property type="project" value="TreeGrafter"/>
</dbReference>
<feature type="transmembrane region" description="Helical" evidence="2">
    <location>
        <begin position="256"/>
        <end position="275"/>
    </location>
</feature>
<feature type="region of interest" description="Disordered" evidence="1">
    <location>
        <begin position="764"/>
        <end position="785"/>
    </location>
</feature>
<feature type="compositionally biased region" description="Polar residues" evidence="1">
    <location>
        <begin position="772"/>
        <end position="785"/>
    </location>
</feature>
<dbReference type="OrthoDB" id="292704at2759"/>
<feature type="transmembrane region" description="Helical" evidence="2">
    <location>
        <begin position="234"/>
        <end position="250"/>
    </location>
</feature>
<dbReference type="Proteomes" id="UP000689195">
    <property type="component" value="Unassembled WGS sequence"/>
</dbReference>
<keyword evidence="2" id="KW-1133">Transmembrane helix</keyword>
<dbReference type="Pfam" id="PF00027">
    <property type="entry name" value="cNMP_binding"/>
    <property type="match status" value="1"/>
</dbReference>
<dbReference type="PROSITE" id="PS50042">
    <property type="entry name" value="CNMP_BINDING_3"/>
    <property type="match status" value="1"/>
</dbReference>
<reference evidence="4" key="1">
    <citation type="submission" date="2021-01" db="EMBL/GenBank/DDBJ databases">
        <authorList>
            <consortium name="Genoscope - CEA"/>
            <person name="William W."/>
        </authorList>
    </citation>
    <scope>NUCLEOTIDE SEQUENCE</scope>
</reference>
<name>A0A8S1XWW9_9CILI</name>